<evidence type="ECO:0000313" key="1">
    <source>
        <dbReference type="EMBL" id="VFJ94376.1"/>
    </source>
</evidence>
<evidence type="ECO:0000313" key="2">
    <source>
        <dbReference type="EMBL" id="VFJ95256.1"/>
    </source>
</evidence>
<dbReference type="EMBL" id="CAADFI010000074">
    <property type="protein sequence ID" value="VFJ95256.1"/>
    <property type="molecule type" value="Genomic_DNA"/>
</dbReference>
<name>A0A450US09_9GAMM</name>
<accession>A0A450US09</accession>
<dbReference type="AlphaFoldDB" id="A0A450US09"/>
<dbReference type="EMBL" id="CAADFJ010000070">
    <property type="protein sequence ID" value="VFK01650.1"/>
    <property type="molecule type" value="Genomic_DNA"/>
</dbReference>
<evidence type="ECO:0000313" key="3">
    <source>
        <dbReference type="EMBL" id="VFK01650.1"/>
    </source>
</evidence>
<sequence>MKVGNSNDNNPQFPRLGQRFIDDAIREPTHLSPTNVPSKRLPRQGKMLDALDSRPCLIPEFVAKPGSLRIISSGQLLQVRATQAKEIEPSSVASKFSEYLIRVNGRKLSGAIGIHAILCLLQP</sequence>
<organism evidence="2">
    <name type="scientific">Candidatus Kentrum eta</name>
    <dbReference type="NCBI Taxonomy" id="2126337"/>
    <lineage>
        <taxon>Bacteria</taxon>
        <taxon>Pseudomonadati</taxon>
        <taxon>Pseudomonadota</taxon>
        <taxon>Gammaproteobacteria</taxon>
        <taxon>Candidatus Kentrum</taxon>
    </lineage>
</organism>
<reference evidence="2" key="1">
    <citation type="submission" date="2019-02" db="EMBL/GenBank/DDBJ databases">
        <authorList>
            <person name="Gruber-Vodicka R. H."/>
            <person name="Seah K. B. B."/>
        </authorList>
    </citation>
    <scope>NUCLEOTIDE SEQUENCE</scope>
    <source>
        <strain evidence="3">BECK_SA2B12</strain>
        <strain evidence="1">BECK_SA2B15</strain>
        <strain evidence="2">BECK_SA2B20</strain>
    </source>
</reference>
<dbReference type="EMBL" id="CAADFG010000071">
    <property type="protein sequence ID" value="VFJ94376.1"/>
    <property type="molecule type" value="Genomic_DNA"/>
</dbReference>
<proteinExistence type="predicted"/>
<protein>
    <submittedName>
        <fullName evidence="2">Uncharacterized protein</fullName>
    </submittedName>
</protein>
<gene>
    <name evidence="1" type="ORF">BECKH772A_GA0070896_100718</name>
    <name evidence="2" type="ORF">BECKH772B_GA0070898_100748</name>
    <name evidence="3" type="ORF">BECKH772C_GA0070978_100708</name>
</gene>